<reference evidence="2" key="1">
    <citation type="journal article" date="2019" name="Int. J. Syst. Evol. Microbiol.">
        <title>The Global Catalogue of Microorganisms (GCM) 10K type strain sequencing project: providing services to taxonomists for standard genome sequencing and annotation.</title>
        <authorList>
            <consortium name="The Broad Institute Genomics Platform"/>
            <consortium name="The Broad Institute Genome Sequencing Center for Infectious Disease"/>
            <person name="Wu L."/>
            <person name="Ma J."/>
        </authorList>
    </citation>
    <scope>NUCLEOTIDE SEQUENCE [LARGE SCALE GENOMIC DNA]</scope>
    <source>
        <strain evidence="2">KCTC 52438</strain>
    </source>
</reference>
<dbReference type="RefSeq" id="WP_386723275.1">
    <property type="nucleotide sequence ID" value="NZ_JBHRSZ010000009.1"/>
</dbReference>
<organism evidence="1 2">
    <name type="scientific">Litoribrevibacter euphylliae</name>
    <dbReference type="NCBI Taxonomy" id="1834034"/>
    <lineage>
        <taxon>Bacteria</taxon>
        <taxon>Pseudomonadati</taxon>
        <taxon>Pseudomonadota</taxon>
        <taxon>Gammaproteobacteria</taxon>
        <taxon>Oceanospirillales</taxon>
        <taxon>Oceanospirillaceae</taxon>
        <taxon>Litoribrevibacter</taxon>
    </lineage>
</organism>
<evidence type="ECO:0000313" key="1">
    <source>
        <dbReference type="EMBL" id="MFC3153354.1"/>
    </source>
</evidence>
<dbReference type="EMBL" id="JBHRSZ010000009">
    <property type="protein sequence ID" value="MFC3153354.1"/>
    <property type="molecule type" value="Genomic_DNA"/>
</dbReference>
<accession>A0ABV7HKS8</accession>
<evidence type="ECO:0000313" key="2">
    <source>
        <dbReference type="Proteomes" id="UP001595476"/>
    </source>
</evidence>
<comment type="caution">
    <text evidence="1">The sequence shown here is derived from an EMBL/GenBank/DDBJ whole genome shotgun (WGS) entry which is preliminary data.</text>
</comment>
<protein>
    <submittedName>
        <fullName evidence="1">Uncharacterized protein</fullName>
    </submittedName>
</protein>
<gene>
    <name evidence="1" type="ORF">ACFOEK_20105</name>
</gene>
<name>A0ABV7HKS8_9GAMM</name>
<sequence>MNITIIFLEDSMLISKVEYKSWREIQDEYEGYKASLGPWDADDVVEYLEDEYTDLNPEAKIQVENLLSASEKTRRLTFNA</sequence>
<dbReference type="Proteomes" id="UP001595476">
    <property type="component" value="Unassembled WGS sequence"/>
</dbReference>
<keyword evidence="2" id="KW-1185">Reference proteome</keyword>
<proteinExistence type="predicted"/>